<protein>
    <recommendedName>
        <fullName evidence="2">Protein TIFY</fullName>
    </recommendedName>
    <alternativeName>
        <fullName evidence="2">Jasmonate ZIM domain-containing protein</fullName>
    </alternativeName>
</protein>
<dbReference type="InterPro" id="IPR040390">
    <property type="entry name" value="TIFY/JAZ"/>
</dbReference>
<dbReference type="GO" id="GO:0031347">
    <property type="term" value="P:regulation of defense response"/>
    <property type="evidence" value="ECO:0007669"/>
    <property type="project" value="UniProtKB-UniRule"/>
</dbReference>
<proteinExistence type="inferred from homology"/>
<evidence type="ECO:0000259" key="3">
    <source>
        <dbReference type="PROSITE" id="PS51320"/>
    </source>
</evidence>
<reference evidence="4 5" key="1">
    <citation type="journal article" date="2018" name="Science">
        <title>The opium poppy genome and morphinan production.</title>
        <authorList>
            <person name="Guo L."/>
            <person name="Winzer T."/>
            <person name="Yang X."/>
            <person name="Li Y."/>
            <person name="Ning Z."/>
            <person name="He Z."/>
            <person name="Teodor R."/>
            <person name="Lu Y."/>
            <person name="Bowser T.A."/>
            <person name="Graham I.A."/>
            <person name="Ye K."/>
        </authorList>
    </citation>
    <scope>NUCLEOTIDE SEQUENCE [LARGE SCALE GENOMIC DNA]</scope>
    <source>
        <strain evidence="5">cv. HN1</strain>
        <tissue evidence="4">Leaves</tissue>
    </source>
</reference>
<name>A0A4Y7IKK6_PAPSO</name>
<sequence length="214" mass="23056">MMSGAGASLELDFFGMENKGSGGNSSSSSSQSQFQKLLQQNNTNGVQTAISKINPQLLKTVIDGKSTENFPPLPVYNPIRNGSENLTPGMVSTPLTIFYNGKVCVFDMPADKAEMIMRIAEEGAVANKASACAADAVVESVDPKLSASTSSLERKALLEKLNGGDLPIARKKSLQRFLEKRKERGKSFEQNCRLVTVSPYANGSEGVENKKMKE</sequence>
<comment type="subcellular location">
    <subcellularLocation>
        <location evidence="2">Nucleus</location>
    </subcellularLocation>
</comment>
<dbReference type="InterPro" id="IPR018467">
    <property type="entry name" value="CCT_CS"/>
</dbReference>
<keyword evidence="2" id="KW-1184">Jasmonic acid signaling pathway</keyword>
<dbReference type="PROSITE" id="PS51320">
    <property type="entry name" value="TIFY"/>
    <property type="match status" value="1"/>
</dbReference>
<evidence type="ECO:0000256" key="2">
    <source>
        <dbReference type="RuleBase" id="RU369065"/>
    </source>
</evidence>
<evidence type="ECO:0000313" key="5">
    <source>
        <dbReference type="Proteomes" id="UP000316621"/>
    </source>
</evidence>
<dbReference type="InterPro" id="IPR010399">
    <property type="entry name" value="Tify_dom"/>
</dbReference>
<dbReference type="Proteomes" id="UP000316621">
    <property type="component" value="Chromosome 1"/>
</dbReference>
<comment type="similarity">
    <text evidence="1 2">Belongs to the TIFY/JAZ family.</text>
</comment>
<gene>
    <name evidence="4" type="ORF">C5167_040929</name>
</gene>
<comment type="domain">
    <text evidence="2">The jas domain is required for interaction with COI1.</text>
</comment>
<dbReference type="EMBL" id="CM010715">
    <property type="protein sequence ID" value="RZC47989.1"/>
    <property type="molecule type" value="Genomic_DNA"/>
</dbReference>
<dbReference type="GO" id="GO:2000022">
    <property type="term" value="P:regulation of jasmonic acid mediated signaling pathway"/>
    <property type="evidence" value="ECO:0007669"/>
    <property type="project" value="UniProtKB-UniRule"/>
</dbReference>
<evidence type="ECO:0000313" key="4">
    <source>
        <dbReference type="EMBL" id="RZC47989.1"/>
    </source>
</evidence>
<dbReference type="Pfam" id="PF09425">
    <property type="entry name" value="Jas_motif"/>
    <property type="match status" value="1"/>
</dbReference>
<dbReference type="SMART" id="SM00979">
    <property type="entry name" value="TIFY"/>
    <property type="match status" value="1"/>
</dbReference>
<dbReference type="Pfam" id="PF06200">
    <property type="entry name" value="tify"/>
    <property type="match status" value="1"/>
</dbReference>
<dbReference type="PANTHER" id="PTHR33077">
    <property type="entry name" value="PROTEIN TIFY 4A-RELATED-RELATED"/>
    <property type="match status" value="1"/>
</dbReference>
<accession>A0A4Y7IKK6</accession>
<dbReference type="GO" id="GO:0005634">
    <property type="term" value="C:nucleus"/>
    <property type="evidence" value="ECO:0007669"/>
    <property type="project" value="UniProtKB-SubCell"/>
</dbReference>
<dbReference type="AlphaFoldDB" id="A0A4Y7IKK6"/>
<feature type="domain" description="Tify" evidence="3">
    <location>
        <begin position="88"/>
        <end position="122"/>
    </location>
</feature>
<keyword evidence="5" id="KW-1185">Reference proteome</keyword>
<organism evidence="4 5">
    <name type="scientific">Papaver somniferum</name>
    <name type="common">Opium poppy</name>
    <dbReference type="NCBI Taxonomy" id="3469"/>
    <lineage>
        <taxon>Eukaryota</taxon>
        <taxon>Viridiplantae</taxon>
        <taxon>Streptophyta</taxon>
        <taxon>Embryophyta</taxon>
        <taxon>Tracheophyta</taxon>
        <taxon>Spermatophyta</taxon>
        <taxon>Magnoliopsida</taxon>
        <taxon>Ranunculales</taxon>
        <taxon>Papaveraceae</taxon>
        <taxon>Papaveroideae</taxon>
        <taxon>Papaver</taxon>
    </lineage>
</organism>
<dbReference type="STRING" id="3469.A0A4Y7IKK6"/>
<dbReference type="Gramene" id="RZC47989">
    <property type="protein sequence ID" value="RZC47989"/>
    <property type="gene ID" value="C5167_040929"/>
</dbReference>
<dbReference type="GO" id="GO:0009611">
    <property type="term" value="P:response to wounding"/>
    <property type="evidence" value="ECO:0007669"/>
    <property type="project" value="UniProtKB-UniRule"/>
</dbReference>
<keyword evidence="2" id="KW-0539">Nucleus</keyword>
<dbReference type="OrthoDB" id="1914366at2759"/>
<dbReference type="OMA" id="RKERMTC"/>
<evidence type="ECO:0000256" key="1">
    <source>
        <dbReference type="ARBA" id="ARBA00008614"/>
    </source>
</evidence>
<dbReference type="PANTHER" id="PTHR33077:SF5">
    <property type="entry name" value="PROTEIN TIFY 9"/>
    <property type="match status" value="1"/>
</dbReference>
<comment type="function">
    <text evidence="2">Repressor of jasmonate responses.</text>
</comment>